<dbReference type="SUPFAM" id="SSF49503">
    <property type="entry name" value="Cupredoxins"/>
    <property type="match status" value="3"/>
</dbReference>
<dbReference type="OrthoDB" id="345021at2"/>
<gene>
    <name evidence="7" type="ORF">Y717_21095</name>
</gene>
<dbReference type="PROSITE" id="PS51257">
    <property type="entry name" value="PROKAR_LIPOPROTEIN"/>
    <property type="match status" value="1"/>
</dbReference>
<feature type="signal peptide" evidence="3">
    <location>
        <begin position="1"/>
        <end position="17"/>
    </location>
</feature>
<sequence>MRSFSKVAGFLVGLALAVTWLSGCNGPPSEQAASGALSAGLQARGTDLQDPPEVVSHHGVLRTTVVVERRKVWVGDRRLWALTYNGRYMPPTLRARPGDRIELAMVNRVGAKWQGIGADTNVHVHGLHVSPRQPADDIFISIKPGTTYHYSYRLPRDLTPGTYWYHSHMDMYSAGQVAGGESGLIVIDGLRKYLPPSLRHITEHVVALKDNQIQGDEIKINPLSIQAKTNRTVNGQQNPVIRIRPGETQLWRLANIGANIYYKLHLKGFTFHVIAQDGYPVHRVYSAKTLIVSAAARYDVLVQADRAGTAQLETQPFNTGPAGNTFPQVNLATVVTGGDPVDRARIPSHFGPLVDLTHANVAGRKTMVYTEQASPAKYFINGKYFDPNRVDFVSRLNTVEEWTVRNDTQEDHSFHVHTNHFQVMSLNGKAVDPANSWHETVNILRGQKLVLRIRFSDFTGRTVVHCHILNHEDMGMMSVLNIVDGHTGHGKGAEH</sequence>
<dbReference type="STRING" id="1440053.GCA_000718095_03700"/>
<feature type="domain" description="Plastocyanin-like" evidence="4">
    <location>
        <begin position="216"/>
        <end position="306"/>
    </location>
</feature>
<protein>
    <submittedName>
        <fullName evidence="7">Multicopper oxidase</fullName>
    </submittedName>
</protein>
<dbReference type="Pfam" id="PF07732">
    <property type="entry name" value="Cu-oxidase_3"/>
    <property type="match status" value="1"/>
</dbReference>
<evidence type="ECO:0000259" key="5">
    <source>
        <dbReference type="Pfam" id="PF07731"/>
    </source>
</evidence>
<dbReference type="InterPro" id="IPR045087">
    <property type="entry name" value="Cu-oxidase_fam"/>
</dbReference>
<dbReference type="Proteomes" id="UP000245992">
    <property type="component" value="Unassembled WGS sequence"/>
</dbReference>
<dbReference type="Pfam" id="PF07731">
    <property type="entry name" value="Cu-oxidase_2"/>
    <property type="match status" value="1"/>
</dbReference>
<dbReference type="GO" id="GO:0016491">
    <property type="term" value="F:oxidoreductase activity"/>
    <property type="evidence" value="ECO:0007669"/>
    <property type="project" value="UniProtKB-KW"/>
</dbReference>
<reference evidence="7 8" key="1">
    <citation type="submission" date="2013-12" db="EMBL/GenBank/DDBJ databases">
        <title>Annotated genome of Streptomyces scopuliridis.</title>
        <authorList>
            <person name="Olson J.B."/>
        </authorList>
    </citation>
    <scope>NUCLEOTIDE SEQUENCE [LARGE SCALE GENOMIC DNA]</scope>
    <source>
        <strain evidence="7 8">RB72</strain>
    </source>
</reference>
<name>A0A2T7T6Z6_9ACTN</name>
<dbReference type="CDD" id="cd13853">
    <property type="entry name" value="CuRO_1_Tth-MCO_like"/>
    <property type="match status" value="1"/>
</dbReference>
<evidence type="ECO:0000259" key="4">
    <source>
        <dbReference type="Pfam" id="PF00394"/>
    </source>
</evidence>
<proteinExistence type="predicted"/>
<comment type="caution">
    <text evidence="7">The sequence shown here is derived from an EMBL/GenBank/DDBJ whole genome shotgun (WGS) entry which is preliminary data.</text>
</comment>
<feature type="chain" id="PRO_5039202818" evidence="3">
    <location>
        <begin position="18"/>
        <end position="495"/>
    </location>
</feature>
<dbReference type="AlphaFoldDB" id="A0A2T7T6Z6"/>
<dbReference type="InterPro" id="IPR011707">
    <property type="entry name" value="Cu-oxidase-like_N"/>
</dbReference>
<evidence type="ECO:0000256" key="2">
    <source>
        <dbReference type="ARBA" id="ARBA00023002"/>
    </source>
</evidence>
<dbReference type="InterPro" id="IPR008972">
    <property type="entry name" value="Cupredoxin"/>
</dbReference>
<feature type="domain" description="Plastocyanin-like" evidence="6">
    <location>
        <begin position="79"/>
        <end position="188"/>
    </location>
</feature>
<organism evidence="7 8">
    <name type="scientific">Streptomyces scopuliridis RB72</name>
    <dbReference type="NCBI Taxonomy" id="1440053"/>
    <lineage>
        <taxon>Bacteria</taxon>
        <taxon>Bacillati</taxon>
        <taxon>Actinomycetota</taxon>
        <taxon>Actinomycetes</taxon>
        <taxon>Kitasatosporales</taxon>
        <taxon>Streptomycetaceae</taxon>
        <taxon>Streptomyces</taxon>
    </lineage>
</organism>
<evidence type="ECO:0000313" key="7">
    <source>
        <dbReference type="EMBL" id="PVE10937.1"/>
    </source>
</evidence>
<feature type="domain" description="Plastocyanin-like" evidence="5">
    <location>
        <begin position="368"/>
        <end position="482"/>
    </location>
</feature>
<dbReference type="EMBL" id="AZSP01000162">
    <property type="protein sequence ID" value="PVE10937.1"/>
    <property type="molecule type" value="Genomic_DNA"/>
</dbReference>
<keyword evidence="8" id="KW-1185">Reference proteome</keyword>
<keyword evidence="2" id="KW-0560">Oxidoreductase</keyword>
<dbReference type="InterPro" id="IPR001117">
    <property type="entry name" value="Cu-oxidase_2nd"/>
</dbReference>
<evidence type="ECO:0000313" key="8">
    <source>
        <dbReference type="Proteomes" id="UP000245992"/>
    </source>
</evidence>
<dbReference type="CDD" id="cd13900">
    <property type="entry name" value="CuRO_3_Tth-MCO_like"/>
    <property type="match status" value="1"/>
</dbReference>
<dbReference type="InterPro" id="IPR002355">
    <property type="entry name" value="Cu_oxidase_Cu_BS"/>
</dbReference>
<evidence type="ECO:0000259" key="6">
    <source>
        <dbReference type="Pfam" id="PF07732"/>
    </source>
</evidence>
<dbReference type="Pfam" id="PF00394">
    <property type="entry name" value="Cu-oxidase"/>
    <property type="match status" value="1"/>
</dbReference>
<dbReference type="Gene3D" id="2.60.40.420">
    <property type="entry name" value="Cupredoxins - blue copper proteins"/>
    <property type="match status" value="3"/>
</dbReference>
<dbReference type="InterPro" id="IPR011706">
    <property type="entry name" value="Cu-oxidase_C"/>
</dbReference>
<dbReference type="RefSeq" id="WP_051746039.1">
    <property type="nucleotide sequence ID" value="NZ_AZSP01000162.1"/>
</dbReference>
<keyword evidence="1" id="KW-0479">Metal-binding</keyword>
<dbReference type="PANTHER" id="PTHR11709:SF2">
    <property type="entry name" value="MULTICOPPER OXIDASE LPR1"/>
    <property type="match status" value="1"/>
</dbReference>
<dbReference type="PROSITE" id="PS00080">
    <property type="entry name" value="MULTICOPPER_OXIDASE2"/>
    <property type="match status" value="1"/>
</dbReference>
<evidence type="ECO:0000256" key="3">
    <source>
        <dbReference type="SAM" id="SignalP"/>
    </source>
</evidence>
<dbReference type="PANTHER" id="PTHR11709">
    <property type="entry name" value="MULTI-COPPER OXIDASE"/>
    <property type="match status" value="1"/>
</dbReference>
<dbReference type="GO" id="GO:0005507">
    <property type="term" value="F:copper ion binding"/>
    <property type="evidence" value="ECO:0007669"/>
    <property type="project" value="InterPro"/>
</dbReference>
<keyword evidence="3" id="KW-0732">Signal</keyword>
<accession>A0A2T7T6Z6</accession>
<evidence type="ECO:0000256" key="1">
    <source>
        <dbReference type="ARBA" id="ARBA00022723"/>
    </source>
</evidence>